<protein>
    <submittedName>
        <fullName evidence="2">MerC domain-containing protein</fullName>
    </submittedName>
</protein>
<feature type="transmembrane region" description="Helical" evidence="1">
    <location>
        <begin position="98"/>
        <end position="115"/>
    </location>
</feature>
<dbReference type="EMBL" id="VTWT01000003">
    <property type="protein sequence ID" value="KAA9340124.1"/>
    <property type="molecule type" value="Genomic_DNA"/>
</dbReference>
<gene>
    <name evidence="2" type="ORF">F0P94_07185</name>
</gene>
<evidence type="ECO:0000313" key="2">
    <source>
        <dbReference type="EMBL" id="KAA9340124.1"/>
    </source>
</evidence>
<keyword evidence="1" id="KW-0472">Membrane</keyword>
<dbReference type="Pfam" id="PF03203">
    <property type="entry name" value="MerC"/>
    <property type="match status" value="1"/>
</dbReference>
<dbReference type="Proteomes" id="UP000326570">
    <property type="component" value="Unassembled WGS sequence"/>
</dbReference>
<dbReference type="InterPro" id="IPR004891">
    <property type="entry name" value="Mercury-R_MerC"/>
</dbReference>
<dbReference type="InterPro" id="IPR047677">
    <property type="entry name" value="GDCCVxC"/>
</dbReference>
<dbReference type="GO" id="GO:0015097">
    <property type="term" value="F:mercury ion transmembrane transporter activity"/>
    <property type="evidence" value="ECO:0007669"/>
    <property type="project" value="InterPro"/>
</dbReference>
<keyword evidence="1" id="KW-1133">Transmembrane helix</keyword>
<dbReference type="NCBIfam" id="NF041374">
    <property type="entry name" value="GDCCVxC"/>
    <property type="match status" value="1"/>
</dbReference>
<feature type="transmembrane region" description="Helical" evidence="1">
    <location>
        <begin position="45"/>
        <end position="65"/>
    </location>
</feature>
<accession>A0A5N1J109</accession>
<feature type="transmembrane region" description="Helical" evidence="1">
    <location>
        <begin position="72"/>
        <end position="92"/>
    </location>
</feature>
<dbReference type="GO" id="GO:0016020">
    <property type="term" value="C:membrane"/>
    <property type="evidence" value="ECO:0007669"/>
    <property type="project" value="InterPro"/>
</dbReference>
<comment type="caution">
    <text evidence="2">The sequence shown here is derived from an EMBL/GenBank/DDBJ whole genome shotgun (WGS) entry which is preliminary data.</text>
</comment>
<keyword evidence="3" id="KW-1185">Reference proteome</keyword>
<evidence type="ECO:0000256" key="1">
    <source>
        <dbReference type="SAM" id="Phobius"/>
    </source>
</evidence>
<proteinExistence type="predicted"/>
<keyword evidence="1" id="KW-0812">Transmembrane</keyword>
<dbReference type="AlphaFoldDB" id="A0A5N1J109"/>
<name>A0A5N1J109_9BACT</name>
<reference evidence="2 3" key="1">
    <citation type="submission" date="2019-09" db="EMBL/GenBank/DDBJ databases">
        <title>Genome sequence of Adhaeribacter sp. M2.</title>
        <authorList>
            <person name="Srinivasan S."/>
        </authorList>
    </citation>
    <scope>NUCLEOTIDE SEQUENCE [LARGE SCALE GENOMIC DNA]</scope>
    <source>
        <strain evidence="2 3">M2</strain>
    </source>
</reference>
<sequence length="202" mass="22581">MKINTNLSTIGTCSLFLTALASPCCFPLFGFILAALGLGTFELFGGWTMWVFQVLVALSIVGLFISYRKHKCMYPILIAIPSALVIFYSYHFLENDNWIYLMYLGMFGLGISAIVNHYRNRLHYSCCITQEKIVSEINLKSTITCPNCGHSKEETMPTDACQYFYECENCHLVLKPKAGDCCVFCSYGTEKCPPIQTGAGCC</sequence>
<evidence type="ECO:0000313" key="3">
    <source>
        <dbReference type="Proteomes" id="UP000326570"/>
    </source>
</evidence>
<organism evidence="2 3">
    <name type="scientific">Adhaeribacter soli</name>
    <dbReference type="NCBI Taxonomy" id="2607655"/>
    <lineage>
        <taxon>Bacteria</taxon>
        <taxon>Pseudomonadati</taxon>
        <taxon>Bacteroidota</taxon>
        <taxon>Cytophagia</taxon>
        <taxon>Cytophagales</taxon>
        <taxon>Hymenobacteraceae</taxon>
        <taxon>Adhaeribacter</taxon>
    </lineage>
</organism>